<dbReference type="GO" id="GO:0016705">
    <property type="term" value="F:oxidoreductase activity, acting on paired donors, with incorporation or reduction of molecular oxygen"/>
    <property type="evidence" value="ECO:0007669"/>
    <property type="project" value="InterPro"/>
</dbReference>
<comment type="cofactor">
    <cofactor evidence="1 6">
        <name>heme</name>
        <dbReference type="ChEBI" id="CHEBI:30413"/>
    </cofactor>
</comment>
<dbReference type="InterPro" id="IPR053007">
    <property type="entry name" value="CYP450_monoxygenase_sec-met"/>
</dbReference>
<gene>
    <name evidence="9" type="ORF">C8A04DRAFT_9126</name>
</gene>
<name>A0AAN6VAA1_9PEZI</name>
<keyword evidence="7" id="KW-0560">Oxidoreductase</keyword>
<reference evidence="9" key="1">
    <citation type="journal article" date="2023" name="Mol. Phylogenet. Evol.">
        <title>Genome-scale phylogeny and comparative genomics of the fungal order Sordariales.</title>
        <authorList>
            <person name="Hensen N."/>
            <person name="Bonometti L."/>
            <person name="Westerberg I."/>
            <person name="Brannstrom I.O."/>
            <person name="Guillou S."/>
            <person name="Cros-Aarteil S."/>
            <person name="Calhoun S."/>
            <person name="Haridas S."/>
            <person name="Kuo A."/>
            <person name="Mondo S."/>
            <person name="Pangilinan J."/>
            <person name="Riley R."/>
            <person name="LaButti K."/>
            <person name="Andreopoulos B."/>
            <person name="Lipzen A."/>
            <person name="Chen C."/>
            <person name="Yan M."/>
            <person name="Daum C."/>
            <person name="Ng V."/>
            <person name="Clum A."/>
            <person name="Steindorff A."/>
            <person name="Ohm R.A."/>
            <person name="Martin F."/>
            <person name="Silar P."/>
            <person name="Natvig D.O."/>
            <person name="Lalanne C."/>
            <person name="Gautier V."/>
            <person name="Ament-Velasquez S.L."/>
            <person name="Kruys A."/>
            <person name="Hutchinson M.I."/>
            <person name="Powell A.J."/>
            <person name="Barry K."/>
            <person name="Miller A.N."/>
            <person name="Grigoriev I.V."/>
            <person name="Debuchy R."/>
            <person name="Gladieux P."/>
            <person name="Hiltunen Thoren M."/>
            <person name="Johannesson H."/>
        </authorList>
    </citation>
    <scope>NUCLEOTIDE SEQUENCE</scope>
    <source>
        <strain evidence="9">CBS 141.50</strain>
    </source>
</reference>
<evidence type="ECO:0000256" key="4">
    <source>
        <dbReference type="ARBA" id="ARBA00023004"/>
    </source>
</evidence>
<dbReference type="InterPro" id="IPR017972">
    <property type="entry name" value="Cyt_P450_CS"/>
</dbReference>
<dbReference type="PROSITE" id="PS00086">
    <property type="entry name" value="CYTOCHROME_P450"/>
    <property type="match status" value="1"/>
</dbReference>
<proteinExistence type="inferred from homology"/>
<sequence length="583" mass="63207">MASNTTAGVSPPFAITLPLLPAITPSTITTSPILLATLITTVIATLLLTRSSGPRLHPLEPPLLRPHVPLIGHILSLIRHQAAYHITLQKHTRRPIATLPMLWSGKMYAVWDPYLAAAGLRAKTLTTTPHILEVTPTACETGEVTNAVLKEKGEGLVERMMEKVIPGALKGEGMRGMNEVALRGLGGELSSLAAAGKGNGDGWTEVPNLWLFIRHLVTSATTTALYGPEHNPFSVEAGSEDALWTMERNLLGLTLGLPGFMTKAGRRARATLVGALRPFYVGHRDTGGLEVGEKQEGTKGGVSQFVRDRAGLLRESGIPDEDVAKLEIMLPFAAMANTVPLLFWLIGWVFEMQGKTGSGGQADVVERLRKEVEGLIVGREGDVVRLSVATSAVEQNCPLLMSCYKETQRKTVHQVSTRTVAEDTILRDRAGKEYLLKKGTVAQLVLGAGHNMEEYWGEDVDEFKPDRFVTGSNNSNNSNNQASKTEDGPGSVRAMRAAFLPFGGGSHLCPGRAFAFAEMMAVMATLLLGFDVQPLEGGEWKVPEFATRSVIDAVTKPKNHGDGFGVKLRRRKGWENAQWKYEL</sequence>
<keyword evidence="4 6" id="KW-0408">Iron</keyword>
<dbReference type="Gene3D" id="1.10.630.10">
    <property type="entry name" value="Cytochrome P450"/>
    <property type="match status" value="1"/>
</dbReference>
<evidence type="ECO:0000256" key="2">
    <source>
        <dbReference type="ARBA" id="ARBA00010617"/>
    </source>
</evidence>
<evidence type="ECO:0000256" key="5">
    <source>
        <dbReference type="ARBA" id="ARBA00023033"/>
    </source>
</evidence>
<dbReference type="InterPro" id="IPR036396">
    <property type="entry name" value="Cyt_P450_sf"/>
</dbReference>
<keyword evidence="10" id="KW-1185">Reference proteome</keyword>
<keyword evidence="6 7" id="KW-0349">Heme</keyword>
<dbReference type="SUPFAM" id="SSF48264">
    <property type="entry name" value="Cytochrome P450"/>
    <property type="match status" value="1"/>
</dbReference>
<dbReference type="RefSeq" id="XP_062640735.1">
    <property type="nucleotide sequence ID" value="XM_062785363.1"/>
</dbReference>
<protein>
    <submittedName>
        <fullName evidence="9">Cytochrome P450</fullName>
    </submittedName>
</protein>
<dbReference type="GO" id="GO:0004497">
    <property type="term" value="F:monooxygenase activity"/>
    <property type="evidence" value="ECO:0007669"/>
    <property type="project" value="UniProtKB-KW"/>
</dbReference>
<dbReference type="Proteomes" id="UP001302676">
    <property type="component" value="Unassembled WGS sequence"/>
</dbReference>
<organism evidence="9 10">
    <name type="scientific">Dichotomopilus funicola</name>
    <dbReference type="NCBI Taxonomy" id="1934379"/>
    <lineage>
        <taxon>Eukaryota</taxon>
        <taxon>Fungi</taxon>
        <taxon>Dikarya</taxon>
        <taxon>Ascomycota</taxon>
        <taxon>Pezizomycotina</taxon>
        <taxon>Sordariomycetes</taxon>
        <taxon>Sordariomycetidae</taxon>
        <taxon>Sordariales</taxon>
        <taxon>Chaetomiaceae</taxon>
        <taxon>Dichotomopilus</taxon>
    </lineage>
</organism>
<feature type="binding site" description="axial binding residue" evidence="6">
    <location>
        <position position="509"/>
    </location>
    <ligand>
        <name>heme</name>
        <dbReference type="ChEBI" id="CHEBI:30413"/>
    </ligand>
    <ligandPart>
        <name>Fe</name>
        <dbReference type="ChEBI" id="CHEBI:18248"/>
    </ligandPart>
</feature>
<evidence type="ECO:0000256" key="8">
    <source>
        <dbReference type="SAM" id="MobiDB-lite"/>
    </source>
</evidence>
<comment type="similarity">
    <text evidence="2 7">Belongs to the cytochrome P450 family.</text>
</comment>
<dbReference type="GeneID" id="87821976"/>
<feature type="region of interest" description="Disordered" evidence="8">
    <location>
        <begin position="466"/>
        <end position="490"/>
    </location>
</feature>
<evidence type="ECO:0000256" key="7">
    <source>
        <dbReference type="RuleBase" id="RU000461"/>
    </source>
</evidence>
<dbReference type="PANTHER" id="PTHR47582">
    <property type="entry name" value="P450, PUTATIVE (EUROFUNG)-RELATED"/>
    <property type="match status" value="1"/>
</dbReference>
<dbReference type="GO" id="GO:0020037">
    <property type="term" value="F:heme binding"/>
    <property type="evidence" value="ECO:0007669"/>
    <property type="project" value="InterPro"/>
</dbReference>
<dbReference type="InterPro" id="IPR001128">
    <property type="entry name" value="Cyt_P450"/>
</dbReference>
<dbReference type="Pfam" id="PF00067">
    <property type="entry name" value="p450"/>
    <property type="match status" value="1"/>
</dbReference>
<dbReference type="AlphaFoldDB" id="A0AAN6VAA1"/>
<evidence type="ECO:0000313" key="9">
    <source>
        <dbReference type="EMBL" id="KAK4147364.1"/>
    </source>
</evidence>
<evidence type="ECO:0000313" key="10">
    <source>
        <dbReference type="Proteomes" id="UP001302676"/>
    </source>
</evidence>
<dbReference type="PRINTS" id="PR00465">
    <property type="entry name" value="EP450IV"/>
</dbReference>
<evidence type="ECO:0000256" key="1">
    <source>
        <dbReference type="ARBA" id="ARBA00001971"/>
    </source>
</evidence>
<dbReference type="EMBL" id="MU853556">
    <property type="protein sequence ID" value="KAK4147364.1"/>
    <property type="molecule type" value="Genomic_DNA"/>
</dbReference>
<keyword evidence="5 7" id="KW-0503">Monooxygenase</keyword>
<keyword evidence="3 6" id="KW-0479">Metal-binding</keyword>
<comment type="caution">
    <text evidence="9">The sequence shown here is derived from an EMBL/GenBank/DDBJ whole genome shotgun (WGS) entry which is preliminary data.</text>
</comment>
<reference evidence="9" key="2">
    <citation type="submission" date="2023-05" db="EMBL/GenBank/DDBJ databases">
        <authorList>
            <consortium name="Lawrence Berkeley National Laboratory"/>
            <person name="Steindorff A."/>
            <person name="Hensen N."/>
            <person name="Bonometti L."/>
            <person name="Westerberg I."/>
            <person name="Brannstrom I.O."/>
            <person name="Guillou S."/>
            <person name="Cros-Aarteil S."/>
            <person name="Calhoun S."/>
            <person name="Haridas S."/>
            <person name="Kuo A."/>
            <person name="Mondo S."/>
            <person name="Pangilinan J."/>
            <person name="Riley R."/>
            <person name="Labutti K."/>
            <person name="Andreopoulos B."/>
            <person name="Lipzen A."/>
            <person name="Chen C."/>
            <person name="Yanf M."/>
            <person name="Daum C."/>
            <person name="Ng V."/>
            <person name="Clum A."/>
            <person name="Ohm R."/>
            <person name="Martin F."/>
            <person name="Silar P."/>
            <person name="Natvig D."/>
            <person name="Lalanne C."/>
            <person name="Gautier V."/>
            <person name="Ament-Velasquez S.L."/>
            <person name="Kruys A."/>
            <person name="Hutchinson M.I."/>
            <person name="Powell A.J."/>
            <person name="Barry K."/>
            <person name="Miller A.N."/>
            <person name="Grigoriev I.V."/>
            <person name="Debuchy R."/>
            <person name="Gladieux P."/>
            <person name="Thoren M.H."/>
            <person name="Johannesson H."/>
        </authorList>
    </citation>
    <scope>NUCLEOTIDE SEQUENCE</scope>
    <source>
        <strain evidence="9">CBS 141.50</strain>
    </source>
</reference>
<dbReference type="GO" id="GO:0005506">
    <property type="term" value="F:iron ion binding"/>
    <property type="evidence" value="ECO:0007669"/>
    <property type="project" value="InterPro"/>
</dbReference>
<dbReference type="PANTHER" id="PTHR47582:SF1">
    <property type="entry name" value="P450, PUTATIVE (EUROFUNG)-RELATED"/>
    <property type="match status" value="1"/>
</dbReference>
<dbReference type="CDD" id="cd11040">
    <property type="entry name" value="CYP7_CYP8-like"/>
    <property type="match status" value="1"/>
</dbReference>
<accession>A0AAN6VAA1</accession>
<dbReference type="InterPro" id="IPR002403">
    <property type="entry name" value="Cyt_P450_E_grp-IV"/>
</dbReference>
<evidence type="ECO:0000256" key="6">
    <source>
        <dbReference type="PIRSR" id="PIRSR602403-1"/>
    </source>
</evidence>
<evidence type="ECO:0000256" key="3">
    <source>
        <dbReference type="ARBA" id="ARBA00022723"/>
    </source>
</evidence>